<feature type="region of interest" description="Disordered" evidence="1">
    <location>
        <begin position="199"/>
        <end position="218"/>
    </location>
</feature>
<keyword evidence="2" id="KW-0732">Signal</keyword>
<protein>
    <recommendedName>
        <fullName evidence="5">Glycoside hydrolase family 5 domain-containing protein</fullName>
    </recommendedName>
</protein>
<dbReference type="Gene3D" id="3.20.20.80">
    <property type="entry name" value="Glycosidases"/>
    <property type="match status" value="1"/>
</dbReference>
<dbReference type="PROSITE" id="PS51257">
    <property type="entry name" value="PROKAR_LIPOPROTEIN"/>
    <property type="match status" value="1"/>
</dbReference>
<gene>
    <name evidence="3" type="ORF">Ari01nite_05270</name>
</gene>
<proteinExistence type="predicted"/>
<dbReference type="Proteomes" id="UP000636960">
    <property type="component" value="Unassembled WGS sequence"/>
</dbReference>
<dbReference type="SUPFAM" id="SSF51445">
    <property type="entry name" value="(Trans)glycosidases"/>
    <property type="match status" value="1"/>
</dbReference>
<evidence type="ECO:0000313" key="4">
    <source>
        <dbReference type="Proteomes" id="UP000636960"/>
    </source>
</evidence>
<feature type="chain" id="PRO_5039006899" description="Glycoside hydrolase family 5 domain-containing protein" evidence="2">
    <location>
        <begin position="21"/>
        <end position="385"/>
    </location>
</feature>
<evidence type="ECO:0000256" key="1">
    <source>
        <dbReference type="SAM" id="MobiDB-lite"/>
    </source>
</evidence>
<dbReference type="InterPro" id="IPR051923">
    <property type="entry name" value="Glycosyl_Hydrolase_39"/>
</dbReference>
<dbReference type="PANTHER" id="PTHR12631:SF10">
    <property type="entry name" value="BETA-XYLOSIDASE-LIKE PROTEIN-RELATED"/>
    <property type="match status" value="1"/>
</dbReference>
<comment type="caution">
    <text evidence="3">The sequence shown here is derived from an EMBL/GenBank/DDBJ whole genome shotgun (WGS) entry which is preliminary data.</text>
</comment>
<dbReference type="InterPro" id="IPR017853">
    <property type="entry name" value="GH"/>
</dbReference>
<evidence type="ECO:0000256" key="2">
    <source>
        <dbReference type="SAM" id="SignalP"/>
    </source>
</evidence>
<dbReference type="RefSeq" id="WP_203778909.1">
    <property type="nucleotide sequence ID" value="NZ_BOMV01000005.1"/>
</dbReference>
<dbReference type="EMBL" id="BOMV01000005">
    <property type="protein sequence ID" value="GIE93062.1"/>
    <property type="molecule type" value="Genomic_DNA"/>
</dbReference>
<keyword evidence="4" id="KW-1185">Reference proteome</keyword>
<dbReference type="AlphaFoldDB" id="A0A919JTG5"/>
<sequence>MRRLLAAAAILLLMASCDQGTPSQDAAPAPTPPSIVVPPDVTFSNADVGLGGPTDVPEPAGRPVRIEIHWWTVEPHEGAAYDWRPYDAAVARAAAAGMKILMLITYAPPWATGRHSDKWFPRPEYDAGWTRFVGAAVRRYGDRVRAYEVWNEPNHAKFGNYGDGHDETRLRRYWNLVRITSERIRTVCPACLVLAGGSAAGSRPAGQPRAPSSRPNPNSPAAWLDWAYRHGYGDTFDAVAHHPYPRWTHSHGPSASFCGRPDLSQFGPAYRPGRPYREQCGQLAALRAVLADHGDGHKLIWGTEWGYPTRSFLGARHAPLRLVRDFSIESVNLWRTTYYLGPLIRYEFRDSCTTPRDPECHYGLVDAAGRPKEPLYSDLISATSG</sequence>
<accession>A0A919JTG5</accession>
<dbReference type="GO" id="GO:0004553">
    <property type="term" value="F:hydrolase activity, hydrolyzing O-glycosyl compounds"/>
    <property type="evidence" value="ECO:0007669"/>
    <property type="project" value="TreeGrafter"/>
</dbReference>
<dbReference type="PANTHER" id="PTHR12631">
    <property type="entry name" value="ALPHA-L-IDURONIDASE"/>
    <property type="match status" value="1"/>
</dbReference>
<evidence type="ECO:0008006" key="5">
    <source>
        <dbReference type="Google" id="ProtNLM"/>
    </source>
</evidence>
<organism evidence="3 4">
    <name type="scientific">Paractinoplanes rishiriensis</name>
    <dbReference type="NCBI Taxonomy" id="1050105"/>
    <lineage>
        <taxon>Bacteria</taxon>
        <taxon>Bacillati</taxon>
        <taxon>Actinomycetota</taxon>
        <taxon>Actinomycetes</taxon>
        <taxon>Micromonosporales</taxon>
        <taxon>Micromonosporaceae</taxon>
        <taxon>Paractinoplanes</taxon>
    </lineage>
</organism>
<name>A0A919JTG5_9ACTN</name>
<reference evidence="3" key="1">
    <citation type="submission" date="2021-01" db="EMBL/GenBank/DDBJ databases">
        <title>Whole genome shotgun sequence of Actinoplanes rishiriensis NBRC 108556.</title>
        <authorList>
            <person name="Komaki H."/>
            <person name="Tamura T."/>
        </authorList>
    </citation>
    <scope>NUCLEOTIDE SEQUENCE</scope>
    <source>
        <strain evidence="3">NBRC 108556</strain>
    </source>
</reference>
<feature type="signal peptide" evidence="2">
    <location>
        <begin position="1"/>
        <end position="20"/>
    </location>
</feature>
<evidence type="ECO:0000313" key="3">
    <source>
        <dbReference type="EMBL" id="GIE93062.1"/>
    </source>
</evidence>